<organism evidence="1 2">
    <name type="scientific">Tribolium castaneum</name>
    <name type="common">Red flour beetle</name>
    <dbReference type="NCBI Taxonomy" id="7070"/>
    <lineage>
        <taxon>Eukaryota</taxon>
        <taxon>Metazoa</taxon>
        <taxon>Ecdysozoa</taxon>
        <taxon>Arthropoda</taxon>
        <taxon>Hexapoda</taxon>
        <taxon>Insecta</taxon>
        <taxon>Pterygota</taxon>
        <taxon>Neoptera</taxon>
        <taxon>Endopterygota</taxon>
        <taxon>Coleoptera</taxon>
        <taxon>Polyphaga</taxon>
        <taxon>Cucujiformia</taxon>
        <taxon>Tenebrionidae</taxon>
        <taxon>Tenebrionidae incertae sedis</taxon>
        <taxon>Tribolium</taxon>
    </lineage>
</organism>
<name>D7EI54_TRICA</name>
<reference evidence="1 2" key="2">
    <citation type="journal article" date="2010" name="Nucleic Acids Res.">
        <title>BeetleBase in 2010: revisions to provide comprehensive genomic information for Tribolium castaneum.</title>
        <authorList>
            <person name="Kim H.S."/>
            <person name="Murphy T."/>
            <person name="Xia J."/>
            <person name="Caragea D."/>
            <person name="Park Y."/>
            <person name="Beeman R.W."/>
            <person name="Lorenzen M.D."/>
            <person name="Butcher S."/>
            <person name="Manak J.R."/>
            <person name="Brown S.J."/>
        </authorList>
    </citation>
    <scope>GENOME REANNOTATION</scope>
    <source>
        <strain evidence="1 2">Georgia GA2</strain>
    </source>
</reference>
<dbReference type="AlphaFoldDB" id="D7EI54"/>
<dbReference type="HOGENOM" id="CLU_2708036_0_0_1"/>
<accession>D7EI54</accession>
<dbReference type="Proteomes" id="UP000007266">
    <property type="component" value="Linkage group 10"/>
</dbReference>
<sequence>MLCSHLGKVTTCAAVAAFVRRQTFVIARTSSLRKSIVKAHVHDRERLFAYSTPIFIMIPLCICRNDTSTDKHV</sequence>
<reference evidence="1 2" key="1">
    <citation type="journal article" date="2008" name="Nature">
        <title>The genome of the model beetle and pest Tribolium castaneum.</title>
        <authorList>
            <consortium name="Tribolium Genome Sequencing Consortium"/>
            <person name="Richards S."/>
            <person name="Gibbs R.A."/>
            <person name="Weinstock G.M."/>
            <person name="Brown S.J."/>
            <person name="Denell R."/>
            <person name="Beeman R.W."/>
            <person name="Gibbs R."/>
            <person name="Beeman R.W."/>
            <person name="Brown S.J."/>
            <person name="Bucher G."/>
            <person name="Friedrich M."/>
            <person name="Grimmelikhuijzen C.J."/>
            <person name="Klingler M."/>
            <person name="Lorenzen M."/>
            <person name="Richards S."/>
            <person name="Roth S."/>
            <person name="Schroder R."/>
            <person name="Tautz D."/>
            <person name="Zdobnov E.M."/>
            <person name="Muzny D."/>
            <person name="Gibbs R.A."/>
            <person name="Weinstock G.M."/>
            <person name="Attaway T."/>
            <person name="Bell S."/>
            <person name="Buhay C.J."/>
            <person name="Chandrabose M.N."/>
            <person name="Chavez D."/>
            <person name="Clerk-Blankenburg K.P."/>
            <person name="Cree A."/>
            <person name="Dao M."/>
            <person name="Davis C."/>
            <person name="Chacko J."/>
            <person name="Dinh H."/>
            <person name="Dugan-Rocha S."/>
            <person name="Fowler G."/>
            <person name="Garner T.T."/>
            <person name="Garnes J."/>
            <person name="Gnirke A."/>
            <person name="Hawes A."/>
            <person name="Hernandez J."/>
            <person name="Hines S."/>
            <person name="Holder M."/>
            <person name="Hume J."/>
            <person name="Jhangiani S.N."/>
            <person name="Joshi V."/>
            <person name="Khan Z.M."/>
            <person name="Jackson L."/>
            <person name="Kovar C."/>
            <person name="Kowis A."/>
            <person name="Lee S."/>
            <person name="Lewis L.R."/>
            <person name="Margolis J."/>
            <person name="Morgan M."/>
            <person name="Nazareth L.V."/>
            <person name="Nguyen N."/>
            <person name="Okwuonu G."/>
            <person name="Parker D."/>
            <person name="Richards S."/>
            <person name="Ruiz S.J."/>
            <person name="Santibanez J."/>
            <person name="Savard J."/>
            <person name="Scherer S.E."/>
            <person name="Schneider B."/>
            <person name="Sodergren E."/>
            <person name="Tautz D."/>
            <person name="Vattahil S."/>
            <person name="Villasana D."/>
            <person name="White C.S."/>
            <person name="Wright R."/>
            <person name="Park Y."/>
            <person name="Beeman R.W."/>
            <person name="Lord J."/>
            <person name="Oppert B."/>
            <person name="Lorenzen M."/>
            <person name="Brown S."/>
            <person name="Wang L."/>
            <person name="Savard J."/>
            <person name="Tautz D."/>
            <person name="Richards S."/>
            <person name="Weinstock G."/>
            <person name="Gibbs R.A."/>
            <person name="Liu Y."/>
            <person name="Worley K."/>
            <person name="Weinstock G."/>
            <person name="Elsik C.G."/>
            <person name="Reese J.T."/>
            <person name="Elhaik E."/>
            <person name="Landan G."/>
            <person name="Graur D."/>
            <person name="Arensburger P."/>
            <person name="Atkinson P."/>
            <person name="Beeman R.W."/>
            <person name="Beidler J."/>
            <person name="Brown S.J."/>
            <person name="Demuth J.P."/>
            <person name="Drury D.W."/>
            <person name="Du Y.Z."/>
            <person name="Fujiwara H."/>
            <person name="Lorenzen M."/>
            <person name="Maselli V."/>
            <person name="Osanai M."/>
            <person name="Park Y."/>
            <person name="Robertson H.M."/>
            <person name="Tu Z."/>
            <person name="Wang J.J."/>
            <person name="Wang S."/>
            <person name="Richards S."/>
            <person name="Song H."/>
            <person name="Zhang L."/>
            <person name="Sodergren E."/>
            <person name="Werner D."/>
            <person name="Stanke M."/>
            <person name="Morgenstern B."/>
            <person name="Solovyev V."/>
            <person name="Kosarev P."/>
            <person name="Brown G."/>
            <person name="Chen H.C."/>
            <person name="Ermolaeva O."/>
            <person name="Hlavina W."/>
            <person name="Kapustin Y."/>
            <person name="Kiryutin B."/>
            <person name="Kitts P."/>
            <person name="Maglott D."/>
            <person name="Pruitt K."/>
            <person name="Sapojnikov V."/>
            <person name="Souvorov A."/>
            <person name="Mackey A.J."/>
            <person name="Waterhouse R.M."/>
            <person name="Wyder S."/>
            <person name="Zdobnov E.M."/>
            <person name="Zdobnov E.M."/>
            <person name="Wyder S."/>
            <person name="Kriventseva E.V."/>
            <person name="Kadowaki T."/>
            <person name="Bork P."/>
            <person name="Aranda M."/>
            <person name="Bao R."/>
            <person name="Beermann A."/>
            <person name="Berns N."/>
            <person name="Bolognesi R."/>
            <person name="Bonneton F."/>
            <person name="Bopp D."/>
            <person name="Brown S.J."/>
            <person name="Bucher G."/>
            <person name="Butts T."/>
            <person name="Chaumot A."/>
            <person name="Denell R.E."/>
            <person name="Ferrier D.E."/>
            <person name="Friedrich M."/>
            <person name="Gordon C.M."/>
            <person name="Jindra M."/>
            <person name="Klingler M."/>
            <person name="Lan Q."/>
            <person name="Lattorff H.M."/>
            <person name="Laudet V."/>
            <person name="von Levetsow C."/>
            <person name="Liu Z."/>
            <person name="Lutz R."/>
            <person name="Lynch J.A."/>
            <person name="da Fonseca R.N."/>
            <person name="Posnien N."/>
            <person name="Reuter R."/>
            <person name="Roth S."/>
            <person name="Savard J."/>
            <person name="Schinko J.B."/>
            <person name="Schmitt C."/>
            <person name="Schoppmeier M."/>
            <person name="Schroder R."/>
            <person name="Shippy T.D."/>
            <person name="Simonnet F."/>
            <person name="Marques-Souza H."/>
            <person name="Tautz D."/>
            <person name="Tomoyasu Y."/>
            <person name="Trauner J."/>
            <person name="Van der Zee M."/>
            <person name="Vervoort M."/>
            <person name="Wittkopp N."/>
            <person name="Wimmer E.A."/>
            <person name="Yang X."/>
            <person name="Jones A.K."/>
            <person name="Sattelle D.B."/>
            <person name="Ebert P.R."/>
            <person name="Nelson D."/>
            <person name="Scott J.G."/>
            <person name="Beeman R.W."/>
            <person name="Muthukrishnan S."/>
            <person name="Kramer K.J."/>
            <person name="Arakane Y."/>
            <person name="Beeman R.W."/>
            <person name="Zhu Q."/>
            <person name="Hogenkamp D."/>
            <person name="Dixit R."/>
            <person name="Oppert B."/>
            <person name="Jiang H."/>
            <person name="Zou Z."/>
            <person name="Marshall J."/>
            <person name="Elpidina E."/>
            <person name="Vinokurov K."/>
            <person name="Oppert C."/>
            <person name="Zou Z."/>
            <person name="Evans J."/>
            <person name="Lu Z."/>
            <person name="Zhao P."/>
            <person name="Sumathipala N."/>
            <person name="Altincicek B."/>
            <person name="Vilcinskas A."/>
            <person name="Williams M."/>
            <person name="Hultmark D."/>
            <person name="Hetru C."/>
            <person name="Jiang H."/>
            <person name="Grimmelikhuijzen C.J."/>
            <person name="Hauser F."/>
            <person name="Cazzamali G."/>
            <person name="Williamson M."/>
            <person name="Park Y."/>
            <person name="Li B."/>
            <person name="Tanaka Y."/>
            <person name="Predel R."/>
            <person name="Neupert S."/>
            <person name="Schachtner J."/>
            <person name="Verleyen P."/>
            <person name="Raible F."/>
            <person name="Bork P."/>
            <person name="Friedrich M."/>
            <person name="Walden K.K."/>
            <person name="Robertson H.M."/>
            <person name="Angeli S."/>
            <person name="Foret S."/>
            <person name="Bucher G."/>
            <person name="Schuetz S."/>
            <person name="Maleszka R."/>
            <person name="Wimmer E.A."/>
            <person name="Beeman R.W."/>
            <person name="Lorenzen M."/>
            <person name="Tomoyasu Y."/>
            <person name="Miller S.C."/>
            <person name="Grossmann D."/>
            <person name="Bucher G."/>
        </authorList>
    </citation>
    <scope>NUCLEOTIDE SEQUENCE [LARGE SCALE GENOMIC DNA]</scope>
    <source>
        <strain evidence="1 2">Georgia GA2</strain>
    </source>
</reference>
<proteinExistence type="predicted"/>
<evidence type="ECO:0000313" key="1">
    <source>
        <dbReference type="EMBL" id="EFA13266.1"/>
    </source>
</evidence>
<evidence type="ECO:0000313" key="2">
    <source>
        <dbReference type="Proteomes" id="UP000007266"/>
    </source>
</evidence>
<gene>
    <name evidence="1" type="primary">GLEAN_01536</name>
    <name evidence="1" type="ORF">TcasGA2_TC001536</name>
</gene>
<keyword evidence="2" id="KW-1185">Reference proteome</keyword>
<protein>
    <submittedName>
        <fullName evidence="1">Uncharacterized protein</fullName>
    </submittedName>
</protein>
<dbReference type="EMBL" id="KQ971379">
    <property type="protein sequence ID" value="EFA13266.1"/>
    <property type="molecule type" value="Genomic_DNA"/>
</dbReference>
<dbReference type="InParanoid" id="D7EI54"/>